<keyword evidence="3" id="KW-1185">Reference proteome</keyword>
<feature type="region of interest" description="Disordered" evidence="1">
    <location>
        <begin position="383"/>
        <end position="471"/>
    </location>
</feature>
<gene>
    <name evidence="2" type="ORF">DOTSEDRAFT_70156</name>
</gene>
<feature type="compositionally biased region" description="Polar residues" evidence="1">
    <location>
        <begin position="348"/>
        <end position="363"/>
    </location>
</feature>
<dbReference type="EMBL" id="KB446537">
    <property type="protein sequence ID" value="EME46068.1"/>
    <property type="molecule type" value="Genomic_DNA"/>
</dbReference>
<feature type="region of interest" description="Disordered" evidence="1">
    <location>
        <begin position="335"/>
        <end position="368"/>
    </location>
</feature>
<dbReference type="eggNOG" id="ENOG502STHN">
    <property type="taxonomic scope" value="Eukaryota"/>
</dbReference>
<feature type="compositionally biased region" description="Polar residues" evidence="1">
    <location>
        <begin position="315"/>
        <end position="327"/>
    </location>
</feature>
<feature type="region of interest" description="Disordered" evidence="1">
    <location>
        <begin position="308"/>
        <end position="327"/>
    </location>
</feature>
<dbReference type="Proteomes" id="UP000016933">
    <property type="component" value="Unassembled WGS sequence"/>
</dbReference>
<reference evidence="3" key="1">
    <citation type="journal article" date="2012" name="PLoS Genet.">
        <title>The genomes of the fungal plant pathogens Cladosporium fulvum and Dothistroma septosporum reveal adaptation to different hosts and lifestyles but also signatures of common ancestry.</title>
        <authorList>
            <person name="de Wit P.J.G.M."/>
            <person name="van der Burgt A."/>
            <person name="Oekmen B."/>
            <person name="Stergiopoulos I."/>
            <person name="Abd-Elsalam K.A."/>
            <person name="Aerts A.L."/>
            <person name="Bahkali A.H."/>
            <person name="Beenen H.G."/>
            <person name="Chettri P."/>
            <person name="Cox M.P."/>
            <person name="Datema E."/>
            <person name="de Vries R.P."/>
            <person name="Dhillon B."/>
            <person name="Ganley A.R."/>
            <person name="Griffiths S.A."/>
            <person name="Guo Y."/>
            <person name="Hamelin R.C."/>
            <person name="Henrissat B."/>
            <person name="Kabir M.S."/>
            <person name="Jashni M.K."/>
            <person name="Kema G."/>
            <person name="Klaubauf S."/>
            <person name="Lapidus A."/>
            <person name="Levasseur A."/>
            <person name="Lindquist E."/>
            <person name="Mehrabi R."/>
            <person name="Ohm R.A."/>
            <person name="Owen T.J."/>
            <person name="Salamov A."/>
            <person name="Schwelm A."/>
            <person name="Schijlen E."/>
            <person name="Sun H."/>
            <person name="van den Burg H.A."/>
            <person name="van Ham R.C.H.J."/>
            <person name="Zhang S."/>
            <person name="Goodwin S.B."/>
            <person name="Grigoriev I.V."/>
            <person name="Collemare J."/>
            <person name="Bradshaw R.E."/>
        </authorList>
    </citation>
    <scope>NUCLEOTIDE SEQUENCE [LARGE SCALE GENOMIC DNA]</scope>
    <source>
        <strain evidence="3">NZE10 / CBS 128990</strain>
    </source>
</reference>
<dbReference type="AlphaFoldDB" id="N1PT03"/>
<dbReference type="HOGENOM" id="CLU_554458_0_0_1"/>
<accession>N1PT03</accession>
<proteinExistence type="predicted"/>
<evidence type="ECO:0000256" key="1">
    <source>
        <dbReference type="SAM" id="MobiDB-lite"/>
    </source>
</evidence>
<reference evidence="2 3" key="2">
    <citation type="journal article" date="2012" name="PLoS Pathog.">
        <title>Diverse lifestyles and strategies of plant pathogenesis encoded in the genomes of eighteen Dothideomycetes fungi.</title>
        <authorList>
            <person name="Ohm R.A."/>
            <person name="Feau N."/>
            <person name="Henrissat B."/>
            <person name="Schoch C.L."/>
            <person name="Horwitz B.A."/>
            <person name="Barry K.W."/>
            <person name="Condon B.J."/>
            <person name="Copeland A.C."/>
            <person name="Dhillon B."/>
            <person name="Glaser F."/>
            <person name="Hesse C.N."/>
            <person name="Kosti I."/>
            <person name="LaButti K."/>
            <person name="Lindquist E.A."/>
            <person name="Lucas S."/>
            <person name="Salamov A.A."/>
            <person name="Bradshaw R.E."/>
            <person name="Ciuffetti L."/>
            <person name="Hamelin R.C."/>
            <person name="Kema G.H.J."/>
            <person name="Lawrence C."/>
            <person name="Scott J.A."/>
            <person name="Spatafora J.W."/>
            <person name="Turgeon B.G."/>
            <person name="de Wit P.J.G.M."/>
            <person name="Zhong S."/>
            <person name="Goodwin S.B."/>
            <person name="Grigoriev I.V."/>
        </authorList>
    </citation>
    <scope>NUCLEOTIDE SEQUENCE [LARGE SCALE GENOMIC DNA]</scope>
    <source>
        <strain evidence="3">NZE10 / CBS 128990</strain>
    </source>
</reference>
<name>N1PT03_DOTSN</name>
<evidence type="ECO:0000313" key="3">
    <source>
        <dbReference type="Proteomes" id="UP000016933"/>
    </source>
</evidence>
<sequence length="525" mass="56469">MPTFSARGVTATLSIAPLKGTLSDTLNLSETSKQEKRVQKAFNAGQKLRERPIGPVGPNGRTPGVLQFIGTKEDIPFFMAEASERLRDGSSPEHSMIEDDPFATPLEEGTMTEMSSSSDMATLSTRAGIRLESEPQAMMLTVATSTSSHIKSLESQRAIVKTPDMKIEVFFNGALIGSEYINPRRANTKISTNRQTFFSGVRIHRQMEKPWVYKSAETLEASPQTVQAKWVAISAALKEEGYDRGVDTNGKPSPSAAFLDALSTVELPEHLQAASHLGVVDIIVSTGSGYKHGSECGFVLGPLRMASGKYKRPAPSSSDGGPSTSLDISLAERVGEPPLKKTKHDSARTSTPAIDSPMSSPQHRAQDSARLAVELGAAPTSRLVQQIAPPLPVTPSPNRRLDDLTKNSARRSPIKIKLSATRGTAKSWVKDPLPTSSDSNGPTDAAPSSDLPDSMPSQARIKTSRSAKEDPFTDAQALNNFRPPQLCEGSVVSFAGNGMYRTVPKWRPGSFDENEVVAGMRIVVT</sequence>
<dbReference type="STRING" id="675120.N1PT03"/>
<protein>
    <submittedName>
        <fullName evidence="2">Uncharacterized protein</fullName>
    </submittedName>
</protein>
<organism evidence="2 3">
    <name type="scientific">Dothistroma septosporum (strain NZE10 / CBS 128990)</name>
    <name type="common">Red band needle blight fungus</name>
    <name type="synonym">Mycosphaerella pini</name>
    <dbReference type="NCBI Taxonomy" id="675120"/>
    <lineage>
        <taxon>Eukaryota</taxon>
        <taxon>Fungi</taxon>
        <taxon>Dikarya</taxon>
        <taxon>Ascomycota</taxon>
        <taxon>Pezizomycotina</taxon>
        <taxon>Dothideomycetes</taxon>
        <taxon>Dothideomycetidae</taxon>
        <taxon>Mycosphaerellales</taxon>
        <taxon>Mycosphaerellaceae</taxon>
        <taxon>Dothistroma</taxon>
    </lineage>
</organism>
<dbReference type="OMA" id="EYINPRR"/>
<evidence type="ECO:0000313" key="2">
    <source>
        <dbReference type="EMBL" id="EME46068.1"/>
    </source>
</evidence>
<feature type="compositionally biased region" description="Basic and acidic residues" evidence="1">
    <location>
        <begin position="335"/>
        <end position="347"/>
    </location>
</feature>
<dbReference type="OrthoDB" id="3556832at2759"/>